<evidence type="ECO:0000313" key="10">
    <source>
        <dbReference type="Proteomes" id="UP000032180"/>
    </source>
</evidence>
<dbReference type="Pfam" id="PF00612">
    <property type="entry name" value="IQ"/>
    <property type="match status" value="6"/>
</dbReference>
<dbReference type="AlphaFoldDB" id="A0A0D9WZH6"/>
<reference evidence="10" key="2">
    <citation type="submission" date="2013-12" db="EMBL/GenBank/DDBJ databases">
        <authorList>
            <person name="Yu Y."/>
            <person name="Lee S."/>
            <person name="de Baynast K."/>
            <person name="Wissotski M."/>
            <person name="Liu L."/>
            <person name="Talag J."/>
            <person name="Goicoechea J."/>
            <person name="Angelova A."/>
            <person name="Jetty R."/>
            <person name="Kudrna D."/>
            <person name="Golser W."/>
            <person name="Rivera L."/>
            <person name="Zhang J."/>
            <person name="Wing R."/>
        </authorList>
    </citation>
    <scope>NUCLEOTIDE SEQUENCE</scope>
</reference>
<dbReference type="STRING" id="77586.A0A0D9WZH6"/>
<dbReference type="EnsemblPlants" id="LPERR07G13750.1">
    <property type="protein sequence ID" value="LPERR07G13750.1"/>
    <property type="gene ID" value="LPERR07G13750"/>
</dbReference>
<keyword evidence="3" id="KW-0677">Repeat</keyword>
<dbReference type="InterPro" id="IPR001715">
    <property type="entry name" value="CH_dom"/>
</dbReference>
<dbReference type="CDD" id="cd21223">
    <property type="entry name" value="CH_ASPM_rpt1"/>
    <property type="match status" value="1"/>
</dbReference>
<protein>
    <recommendedName>
        <fullName evidence="8">Calponin-homology (CH) domain-containing protein</fullName>
    </recommendedName>
</protein>
<dbReference type="HOGENOM" id="CLU_001580_0_0_1"/>
<dbReference type="eggNOG" id="KOG0165">
    <property type="taxonomic scope" value="Eukaryota"/>
</dbReference>
<proteinExistence type="predicted"/>
<dbReference type="SUPFAM" id="SSF52540">
    <property type="entry name" value="P-loop containing nucleoside triphosphate hydrolases"/>
    <property type="match status" value="1"/>
</dbReference>
<keyword evidence="6" id="KW-0112">Calmodulin-binding</keyword>
<accession>A0A0D9WZH6</accession>
<sequence>MSRREPAASPFRDLSNLRTPNPKAANPKSSASLHFFTASKDPLPSATPTPRRRRVPPTPHPDGVTPTPLGRRLRALELDQSRSARRAESSRDGALRSFASSASSWLSLLLRDPSACGCAPSSAAAMVTRDTPAVAVGKRDAVDGERARGRSPKRHRGGDRGGAKRKTMTPAMAASLRQSLMEVCSLEDVRERMGRYMSTEACEEVLVMMSQICKNIDDGRLKMKEHCPLVSDLGLRNKAIRIFMSYNPEWLRIGLHIVLGGDSLMQKGSQKKDKELVGFLKFVLDKQLFPQMISKSSPVNKVAVGLRRACCGEEVGNIILKRIFLLIAALDRAKMESGLPLESGIDGLDGGSPLLFCHQTEIKSSQQIVQESLGEVMHGEGDLLMHLTTMGYKLNYQQLALSEYDFTIRNLFDDLQDGIILCRIVQLLTSDASIMLKVIAPSDTHKKRLHNCTMAIQKIKQAGVPLSDADGLSISPEDIADGDKELILSLLWNVFISMQLPVLVNKTSVANELLRLQAPVSESISETKSQIGLLYDWIRVICAKYGISVESSSQIDRRALNYFINYYLNISIPNFPLKESLSDCRKELFNCHKPDTMANITAHPSKNIGKVLAQFLQDIPACDILANDVSFDEKSAIILLAFLSSHLINDRRLEQLKNLIDSKLSHQSPVTEISARRRSRGTNDMKCQFPQTDETASRSSQEWAATVIQSQARRIDAISKYCKLKNAALSCNAGHDPVASSSPQKNIADSSSVSSSTVSATKFVCEDDVDCSIKSCQTLFCHEDPISTKVDFLLCRKVMAARKIQFAYRRFARRILSRISAAIKIQKNWRGFSVRIRFKKQIQNITVIQAAARGVLCQRSFQKQRHSATVIQRLFRGWLARKELLVLRLQRWWRKVLLYRSIRTSAISVQSFVRGWLAQKQVNKILCSIYLIQRWWRQVLFLESRKRSVIVIQAHVRGWIARQIACRNKKSITIIQTYVKAYLVRKRSKQEITNIRYRLQKSSEQVDDSMRLINRLIAALSQLAHCRSTSCIRQTCATLSMATEYSEKCCETIISAGAVKILLKQIHLLNRGVPDQEVLKQVLLTMRNIARFPNLRSVLASTPQAIEIIFQEMLRNKTEGFFVACDILKRLCESEEGHEIARAPQHHIRRLGGLVQELEKKVELDKRNGRTGVAKDHNLQRLGEVVTLRHLLTNDR</sequence>
<dbReference type="PROSITE" id="PS50096">
    <property type="entry name" value="IQ"/>
    <property type="match status" value="6"/>
</dbReference>
<dbReference type="InterPro" id="IPR051185">
    <property type="entry name" value="ASPM"/>
</dbReference>
<dbReference type="Proteomes" id="UP000032180">
    <property type="component" value="Chromosome 7"/>
</dbReference>
<dbReference type="InterPro" id="IPR000048">
    <property type="entry name" value="IQ_motif_EF-hand-BS"/>
</dbReference>
<keyword evidence="5" id="KW-0067">ATP-binding</keyword>
<comment type="subcellular location">
    <subcellularLocation>
        <location evidence="1">Cytoplasm</location>
    </subcellularLocation>
</comment>
<dbReference type="Pfam" id="PF00307">
    <property type="entry name" value="CH"/>
    <property type="match status" value="1"/>
</dbReference>
<feature type="compositionally biased region" description="Polar residues" evidence="7">
    <location>
        <begin position="689"/>
        <end position="700"/>
    </location>
</feature>
<feature type="region of interest" description="Disordered" evidence="7">
    <location>
        <begin position="670"/>
        <end position="700"/>
    </location>
</feature>
<name>A0A0D9WZH6_9ORYZ</name>
<dbReference type="PANTHER" id="PTHR22706">
    <property type="entry name" value="ASSEMBLY FACTOR FOR SPINDLE MICROTUBULES"/>
    <property type="match status" value="1"/>
</dbReference>
<dbReference type="PANTHER" id="PTHR22706:SF1">
    <property type="entry name" value="ASSEMBLY FACTOR FOR SPINDLE MICROTUBULES"/>
    <property type="match status" value="1"/>
</dbReference>
<dbReference type="InterPro" id="IPR027417">
    <property type="entry name" value="P-loop_NTPase"/>
</dbReference>
<feature type="region of interest" description="Disordered" evidence="7">
    <location>
        <begin position="141"/>
        <end position="168"/>
    </location>
</feature>
<reference evidence="9" key="3">
    <citation type="submission" date="2015-04" db="UniProtKB">
        <authorList>
            <consortium name="EnsemblPlants"/>
        </authorList>
    </citation>
    <scope>IDENTIFICATION</scope>
</reference>
<dbReference type="Gene3D" id="1.10.418.10">
    <property type="entry name" value="Calponin-like domain"/>
    <property type="match status" value="1"/>
</dbReference>
<evidence type="ECO:0000259" key="8">
    <source>
        <dbReference type="PROSITE" id="PS50021"/>
    </source>
</evidence>
<dbReference type="Gene3D" id="1.25.10.10">
    <property type="entry name" value="Leucine-rich Repeat Variant"/>
    <property type="match status" value="1"/>
</dbReference>
<dbReference type="GO" id="GO:0051295">
    <property type="term" value="P:establishment of meiotic spindle localization"/>
    <property type="evidence" value="ECO:0007669"/>
    <property type="project" value="TreeGrafter"/>
</dbReference>
<dbReference type="SUPFAM" id="SSF47576">
    <property type="entry name" value="Calponin-homology domain, CH-domain"/>
    <property type="match status" value="1"/>
</dbReference>
<keyword evidence="4" id="KW-0547">Nucleotide-binding</keyword>
<evidence type="ECO:0000256" key="4">
    <source>
        <dbReference type="ARBA" id="ARBA00022741"/>
    </source>
</evidence>
<keyword evidence="10" id="KW-1185">Reference proteome</keyword>
<dbReference type="PROSITE" id="PS50021">
    <property type="entry name" value="CH"/>
    <property type="match status" value="1"/>
</dbReference>
<dbReference type="Gene3D" id="1.20.5.190">
    <property type="match status" value="2"/>
</dbReference>
<dbReference type="GO" id="GO:0005516">
    <property type="term" value="F:calmodulin binding"/>
    <property type="evidence" value="ECO:0007669"/>
    <property type="project" value="UniProtKB-KW"/>
</dbReference>
<keyword evidence="2" id="KW-0963">Cytoplasm</keyword>
<dbReference type="GO" id="GO:0000922">
    <property type="term" value="C:spindle pole"/>
    <property type="evidence" value="ECO:0007669"/>
    <property type="project" value="TreeGrafter"/>
</dbReference>
<evidence type="ECO:0000256" key="7">
    <source>
        <dbReference type="SAM" id="MobiDB-lite"/>
    </source>
</evidence>
<evidence type="ECO:0000256" key="5">
    <source>
        <dbReference type="ARBA" id="ARBA00022840"/>
    </source>
</evidence>
<dbReference type="InterPro" id="IPR016024">
    <property type="entry name" value="ARM-type_fold"/>
</dbReference>
<dbReference type="GO" id="GO:0000278">
    <property type="term" value="P:mitotic cell cycle"/>
    <property type="evidence" value="ECO:0007669"/>
    <property type="project" value="TreeGrafter"/>
</dbReference>
<evidence type="ECO:0000256" key="6">
    <source>
        <dbReference type="ARBA" id="ARBA00022860"/>
    </source>
</evidence>
<organism evidence="9 10">
    <name type="scientific">Leersia perrieri</name>
    <dbReference type="NCBI Taxonomy" id="77586"/>
    <lineage>
        <taxon>Eukaryota</taxon>
        <taxon>Viridiplantae</taxon>
        <taxon>Streptophyta</taxon>
        <taxon>Embryophyta</taxon>
        <taxon>Tracheophyta</taxon>
        <taxon>Spermatophyta</taxon>
        <taxon>Magnoliopsida</taxon>
        <taxon>Liliopsida</taxon>
        <taxon>Poales</taxon>
        <taxon>Poaceae</taxon>
        <taxon>BOP clade</taxon>
        <taxon>Oryzoideae</taxon>
        <taxon>Oryzeae</taxon>
        <taxon>Oryzinae</taxon>
        <taxon>Leersia</taxon>
    </lineage>
</organism>
<dbReference type="CDD" id="cd23767">
    <property type="entry name" value="IQCD"/>
    <property type="match status" value="1"/>
</dbReference>
<feature type="compositionally biased region" description="Basic residues" evidence="7">
    <location>
        <begin position="149"/>
        <end position="167"/>
    </location>
</feature>
<dbReference type="InterPro" id="IPR036872">
    <property type="entry name" value="CH_dom_sf"/>
</dbReference>
<feature type="domain" description="Calponin-homology (CH)" evidence="8">
    <location>
        <begin position="377"/>
        <end position="499"/>
    </location>
</feature>
<dbReference type="InterPro" id="IPR011989">
    <property type="entry name" value="ARM-like"/>
</dbReference>
<evidence type="ECO:0000256" key="2">
    <source>
        <dbReference type="ARBA" id="ARBA00022490"/>
    </source>
</evidence>
<dbReference type="GO" id="GO:0005524">
    <property type="term" value="F:ATP binding"/>
    <property type="evidence" value="ECO:0007669"/>
    <property type="project" value="UniProtKB-KW"/>
</dbReference>
<evidence type="ECO:0000256" key="3">
    <source>
        <dbReference type="ARBA" id="ARBA00022737"/>
    </source>
</evidence>
<feature type="region of interest" description="Disordered" evidence="7">
    <location>
        <begin position="1"/>
        <end position="73"/>
    </location>
</feature>
<evidence type="ECO:0000313" key="9">
    <source>
        <dbReference type="EnsemblPlants" id="LPERR07G13750.1"/>
    </source>
</evidence>
<dbReference type="GO" id="GO:0007051">
    <property type="term" value="P:spindle organization"/>
    <property type="evidence" value="ECO:0007669"/>
    <property type="project" value="TreeGrafter"/>
</dbReference>
<evidence type="ECO:0000256" key="1">
    <source>
        <dbReference type="ARBA" id="ARBA00004496"/>
    </source>
</evidence>
<dbReference type="Gramene" id="LPERR07G13750.1">
    <property type="protein sequence ID" value="LPERR07G13750.1"/>
    <property type="gene ID" value="LPERR07G13750"/>
</dbReference>
<reference evidence="9 10" key="1">
    <citation type="submission" date="2012-08" db="EMBL/GenBank/DDBJ databases">
        <title>Oryza genome evolution.</title>
        <authorList>
            <person name="Wing R.A."/>
        </authorList>
    </citation>
    <scope>NUCLEOTIDE SEQUENCE</scope>
</reference>
<dbReference type="SUPFAM" id="SSF48371">
    <property type="entry name" value="ARM repeat"/>
    <property type="match status" value="1"/>
</dbReference>
<dbReference type="GO" id="GO:0005737">
    <property type="term" value="C:cytoplasm"/>
    <property type="evidence" value="ECO:0007669"/>
    <property type="project" value="UniProtKB-SubCell"/>
</dbReference>
<dbReference type="SMART" id="SM00015">
    <property type="entry name" value="IQ"/>
    <property type="match status" value="6"/>
</dbReference>